<keyword evidence="2" id="KW-0812">Transmembrane</keyword>
<keyword evidence="2" id="KW-0472">Membrane</keyword>
<keyword evidence="5" id="KW-1185">Reference proteome</keyword>
<dbReference type="RefSeq" id="WP_308136157.1">
    <property type="nucleotide sequence ID" value="NZ_CP133217.1"/>
</dbReference>
<sequence>MNVNSYKIYFLSVYLLITSVLLSGCIFSSESQQAREVADKFWQAVLAEDMDTAKNLTTWESAQYLQFLTSKSVAAKRFETGEIKVEGTTAEVATVLHSGEKGDMTIPLRTVLIRNKDVWQVDVQKTMGSMVSGAMGAVVDQLNVFMENGLQDLDKALSDSVQELNKSLKQGVDQLKQELTVPPTTPPPPVTPPANGQAI</sequence>
<evidence type="ECO:0008006" key="6">
    <source>
        <dbReference type="Google" id="ProtNLM"/>
    </source>
</evidence>
<dbReference type="EMBL" id="JAVFKN010000031">
    <property type="protein sequence ID" value="MDQ5770450.1"/>
    <property type="molecule type" value="Genomic_DNA"/>
</dbReference>
<evidence type="ECO:0000256" key="2">
    <source>
        <dbReference type="SAM" id="Phobius"/>
    </source>
</evidence>
<dbReference type="AlphaFoldDB" id="A0AA51QZC6"/>
<reference evidence="4 5" key="1">
    <citation type="submission" date="2023-08" db="EMBL/GenBank/DDBJ databases">
        <title>New molecular markers tilS and rpoB for phylogenetic and monitoring studies of the genus Thiothrix biodiversity.</title>
        <authorList>
            <person name="Ravin N.V."/>
            <person name="Smolyakov D."/>
            <person name="Markov N.D."/>
            <person name="Beletsky A.V."/>
            <person name="Mardanov A.V."/>
            <person name="Rudenko T.S."/>
            <person name="Grabovich M.Y."/>
        </authorList>
    </citation>
    <scope>NUCLEOTIDE SEQUENCE</scope>
    <source>
        <strain evidence="4">DNT52</strain>
        <strain evidence="3 5">H33</strain>
    </source>
</reference>
<keyword evidence="2" id="KW-1133">Transmembrane helix</keyword>
<organism evidence="4">
    <name type="scientific">Thiothrix subterranea</name>
    <dbReference type="NCBI Taxonomy" id="2735563"/>
    <lineage>
        <taxon>Bacteria</taxon>
        <taxon>Pseudomonadati</taxon>
        <taxon>Pseudomonadota</taxon>
        <taxon>Gammaproteobacteria</taxon>
        <taxon>Thiotrichales</taxon>
        <taxon>Thiotrichaceae</taxon>
        <taxon>Thiothrix</taxon>
    </lineage>
</organism>
<proteinExistence type="predicted"/>
<name>A0AA51QZC6_9GAMM</name>
<gene>
    <name evidence="3" type="ORF">RCC75_18120</name>
    <name evidence="4" type="ORF">RCG00_21645</name>
</gene>
<evidence type="ECO:0000256" key="1">
    <source>
        <dbReference type="SAM" id="MobiDB-lite"/>
    </source>
</evidence>
<evidence type="ECO:0000313" key="5">
    <source>
        <dbReference type="Proteomes" id="UP001223336"/>
    </source>
</evidence>
<dbReference type="EMBL" id="CP133217">
    <property type="protein sequence ID" value="WML86872.1"/>
    <property type="molecule type" value="Genomic_DNA"/>
</dbReference>
<feature type="compositionally biased region" description="Pro residues" evidence="1">
    <location>
        <begin position="183"/>
        <end position="192"/>
    </location>
</feature>
<accession>A0AA51QZC6</accession>
<dbReference type="PROSITE" id="PS51257">
    <property type="entry name" value="PROKAR_LIPOPROTEIN"/>
    <property type="match status" value="1"/>
</dbReference>
<dbReference type="Proteomes" id="UP001223336">
    <property type="component" value="Unassembled WGS sequence"/>
</dbReference>
<evidence type="ECO:0000313" key="4">
    <source>
        <dbReference type="EMBL" id="WML86872.1"/>
    </source>
</evidence>
<evidence type="ECO:0000313" key="3">
    <source>
        <dbReference type="EMBL" id="MDQ5770450.1"/>
    </source>
</evidence>
<protein>
    <recommendedName>
        <fullName evidence="6">DUF4878 domain-containing protein</fullName>
    </recommendedName>
</protein>
<feature type="region of interest" description="Disordered" evidence="1">
    <location>
        <begin position="179"/>
        <end position="199"/>
    </location>
</feature>
<feature type="transmembrane region" description="Helical" evidence="2">
    <location>
        <begin position="6"/>
        <end position="27"/>
    </location>
</feature>
<dbReference type="Proteomes" id="UP001229862">
    <property type="component" value="Chromosome"/>
</dbReference>